<proteinExistence type="predicted"/>
<evidence type="ECO:0000313" key="1">
    <source>
        <dbReference type="EMBL" id="KKL61497.1"/>
    </source>
</evidence>
<protein>
    <submittedName>
        <fullName evidence="1">Uncharacterized protein</fullName>
    </submittedName>
</protein>
<dbReference type="EMBL" id="LAZR01028800">
    <property type="protein sequence ID" value="KKL61497.1"/>
    <property type="molecule type" value="Genomic_DNA"/>
</dbReference>
<dbReference type="AlphaFoldDB" id="A0A0F9GE88"/>
<sequence>QYSGWLIYLNLTPLRFHLHGILLRDGLNSPKYELFPYEILDFDYRTFSHVIIPDYRNLDLVDYQILELFFETENEPRNLRDFVENLESPDWNANIRTYDQKVRNRLNLLVDKGMLDYNVGRNGEKFYKLKYFNLEPT</sequence>
<name>A0A0F9GE88_9ZZZZ</name>
<reference evidence="1" key="1">
    <citation type="journal article" date="2015" name="Nature">
        <title>Complex archaea that bridge the gap between prokaryotes and eukaryotes.</title>
        <authorList>
            <person name="Spang A."/>
            <person name="Saw J.H."/>
            <person name="Jorgensen S.L."/>
            <person name="Zaremba-Niedzwiedzka K."/>
            <person name="Martijn J."/>
            <person name="Lind A.E."/>
            <person name="van Eijk R."/>
            <person name="Schleper C."/>
            <person name="Guy L."/>
            <person name="Ettema T.J."/>
        </authorList>
    </citation>
    <scope>NUCLEOTIDE SEQUENCE</scope>
</reference>
<feature type="non-terminal residue" evidence="1">
    <location>
        <position position="1"/>
    </location>
</feature>
<organism evidence="1">
    <name type="scientific">marine sediment metagenome</name>
    <dbReference type="NCBI Taxonomy" id="412755"/>
    <lineage>
        <taxon>unclassified sequences</taxon>
        <taxon>metagenomes</taxon>
        <taxon>ecological metagenomes</taxon>
    </lineage>
</organism>
<accession>A0A0F9GE88</accession>
<gene>
    <name evidence="1" type="ORF">LCGC14_2194700</name>
</gene>
<comment type="caution">
    <text evidence="1">The sequence shown here is derived from an EMBL/GenBank/DDBJ whole genome shotgun (WGS) entry which is preliminary data.</text>
</comment>